<keyword evidence="4 5" id="KW-0274">FAD</keyword>
<comment type="cofactor">
    <cofactor evidence="1 5">
        <name>FAD</name>
        <dbReference type="ChEBI" id="CHEBI:57692"/>
    </cofactor>
</comment>
<reference evidence="9" key="1">
    <citation type="submission" date="2020-11" db="EMBL/GenBank/DDBJ databases">
        <authorList>
            <person name="Whiteford S."/>
        </authorList>
    </citation>
    <scope>NUCLEOTIDE SEQUENCE</scope>
</reference>
<dbReference type="InterPro" id="IPR012132">
    <property type="entry name" value="GMC_OxRdtase"/>
</dbReference>
<dbReference type="EMBL" id="CAJHNJ030000008">
    <property type="protein sequence ID" value="CAG9104746.1"/>
    <property type="molecule type" value="Genomic_DNA"/>
</dbReference>
<protein>
    <submittedName>
        <fullName evidence="9">(diamondback moth) hypothetical protein</fullName>
    </submittedName>
</protein>
<dbReference type="Gene3D" id="3.30.560.10">
    <property type="entry name" value="Glucose Oxidase, domain 3"/>
    <property type="match status" value="1"/>
</dbReference>
<dbReference type="PROSITE" id="PS00623">
    <property type="entry name" value="GMC_OXRED_1"/>
    <property type="match status" value="1"/>
</dbReference>
<feature type="binding site" evidence="5">
    <location>
        <position position="138"/>
    </location>
    <ligand>
        <name>FAD</name>
        <dbReference type="ChEBI" id="CHEBI:57692"/>
    </ligand>
</feature>
<dbReference type="GO" id="GO:0016614">
    <property type="term" value="F:oxidoreductase activity, acting on CH-OH group of donors"/>
    <property type="evidence" value="ECO:0007669"/>
    <property type="project" value="InterPro"/>
</dbReference>
<gene>
    <name evidence="9" type="ORF">PLXY2_LOCUS3352</name>
</gene>
<dbReference type="Proteomes" id="UP000653454">
    <property type="component" value="Unassembled WGS sequence"/>
</dbReference>
<dbReference type="SUPFAM" id="SSF51905">
    <property type="entry name" value="FAD/NAD(P)-binding domain"/>
    <property type="match status" value="1"/>
</dbReference>
<dbReference type="PANTHER" id="PTHR11552:SF147">
    <property type="entry name" value="CHOLINE DEHYDROGENASE, MITOCHONDRIAL"/>
    <property type="match status" value="1"/>
</dbReference>
<evidence type="ECO:0000256" key="5">
    <source>
        <dbReference type="PIRSR" id="PIRSR000137-2"/>
    </source>
</evidence>
<evidence type="ECO:0000256" key="3">
    <source>
        <dbReference type="ARBA" id="ARBA00022630"/>
    </source>
</evidence>
<name>A0A8S4DY06_PLUXY</name>
<keyword evidence="3 6" id="KW-0285">Flavoprotein</keyword>
<evidence type="ECO:0000256" key="2">
    <source>
        <dbReference type="ARBA" id="ARBA00010790"/>
    </source>
</evidence>
<feature type="domain" description="Glucose-methanol-choline oxidoreductase N-terminal" evidence="8">
    <location>
        <begin position="314"/>
        <end position="328"/>
    </location>
</feature>
<proteinExistence type="inferred from homology"/>
<organism evidence="9 10">
    <name type="scientific">Plutella xylostella</name>
    <name type="common">Diamondback moth</name>
    <name type="synonym">Plutella maculipennis</name>
    <dbReference type="NCBI Taxonomy" id="51655"/>
    <lineage>
        <taxon>Eukaryota</taxon>
        <taxon>Metazoa</taxon>
        <taxon>Ecdysozoa</taxon>
        <taxon>Arthropoda</taxon>
        <taxon>Hexapoda</taxon>
        <taxon>Insecta</taxon>
        <taxon>Pterygota</taxon>
        <taxon>Neoptera</taxon>
        <taxon>Endopterygota</taxon>
        <taxon>Lepidoptera</taxon>
        <taxon>Glossata</taxon>
        <taxon>Ditrysia</taxon>
        <taxon>Yponomeutoidea</taxon>
        <taxon>Plutellidae</taxon>
        <taxon>Plutella</taxon>
    </lineage>
</organism>
<keyword evidence="10" id="KW-1185">Reference proteome</keyword>
<evidence type="ECO:0000313" key="10">
    <source>
        <dbReference type="Proteomes" id="UP000653454"/>
    </source>
</evidence>
<evidence type="ECO:0000256" key="1">
    <source>
        <dbReference type="ARBA" id="ARBA00001974"/>
    </source>
</evidence>
<dbReference type="GO" id="GO:0050660">
    <property type="term" value="F:flavin adenine dinucleotide binding"/>
    <property type="evidence" value="ECO:0007669"/>
    <property type="project" value="InterPro"/>
</dbReference>
<comment type="similarity">
    <text evidence="2 6">Belongs to the GMC oxidoreductase family.</text>
</comment>
<dbReference type="InterPro" id="IPR007867">
    <property type="entry name" value="GMC_OxRtase_C"/>
</dbReference>
<dbReference type="PANTHER" id="PTHR11552">
    <property type="entry name" value="GLUCOSE-METHANOL-CHOLINE GMC OXIDOREDUCTASE"/>
    <property type="match status" value="1"/>
</dbReference>
<dbReference type="Pfam" id="PF00732">
    <property type="entry name" value="GMC_oxred_N"/>
    <property type="match status" value="1"/>
</dbReference>
<dbReference type="PIRSF" id="PIRSF000137">
    <property type="entry name" value="Alcohol_oxidase"/>
    <property type="match status" value="1"/>
</dbReference>
<sequence length="626" mass="69346">MWACDAGLTSTIVESYAGAGPLFVNTLQTFLAAHCALVGDHLWPADAKEEVLRDPYYDFIVVGAGSGGAVVANRLSEVPEWRVLLVEAGGNPTLGTESPQIFYANLKTKLNWDYKTEPQPGACGAYKTKGCSWPRGKVLGGSSSINAMFYVRGNKEDYNEWAAAGNTGWSYDDVLPYFKKSEDFYKPLTPETAEHHGSGGYLHVEHTEDVADIENLLLQANAELGLEITDDINGARQLGVTRALTTTKNGVRQSTARAFLSPIRDRPNFHVLKDALATKLLFKPNTNEVAGILVNKDGEDIEVYAKKEVIVSAGAINTPQLLMLSGIGPKKHLEKIGIEVKSDLPVGENLQDHPFVAMMFTTKSDSDLASLPNIVGGVSQYLLHQKGPLADLSPHRIVGFTNTLDPKATFPDVQTHYVVMVPNLTNIVDYFAIHDSSQEVQEQFQEIIKDNFVLIPYSVLLKPNSKGRILLRTKDPRDKPLIYANYFDDPEDLKTIIRGMRFIAKFRDTKSFQSIGLKLRWFELEACKGLDEESDEFYEFMARQITFSLYHPTSTAKMGPESDSLAVVDPELRVRGVRGLRVMDASVMPSIVRGNTNAPVIMIAERGADLVKKHWGKLERVNHSEL</sequence>
<accession>A0A8S4DY06</accession>
<dbReference type="AlphaFoldDB" id="A0A8S4DY06"/>
<dbReference type="PROSITE" id="PS00624">
    <property type="entry name" value="GMC_OXRED_2"/>
    <property type="match status" value="1"/>
</dbReference>
<dbReference type="InterPro" id="IPR036188">
    <property type="entry name" value="FAD/NAD-bd_sf"/>
</dbReference>
<evidence type="ECO:0000313" key="9">
    <source>
        <dbReference type="EMBL" id="CAG9104746.1"/>
    </source>
</evidence>
<evidence type="ECO:0000259" key="8">
    <source>
        <dbReference type="PROSITE" id="PS00624"/>
    </source>
</evidence>
<dbReference type="SUPFAM" id="SSF54373">
    <property type="entry name" value="FAD-linked reductases, C-terminal domain"/>
    <property type="match status" value="1"/>
</dbReference>
<evidence type="ECO:0000256" key="4">
    <source>
        <dbReference type="ARBA" id="ARBA00022827"/>
    </source>
</evidence>
<dbReference type="Gene3D" id="3.50.50.60">
    <property type="entry name" value="FAD/NAD(P)-binding domain"/>
    <property type="match status" value="1"/>
</dbReference>
<comment type="caution">
    <text evidence="9">The sequence shown here is derived from an EMBL/GenBank/DDBJ whole genome shotgun (WGS) entry which is preliminary data.</text>
</comment>
<dbReference type="InterPro" id="IPR000172">
    <property type="entry name" value="GMC_OxRdtase_N"/>
</dbReference>
<evidence type="ECO:0000259" key="7">
    <source>
        <dbReference type="PROSITE" id="PS00623"/>
    </source>
</evidence>
<dbReference type="Pfam" id="PF05199">
    <property type="entry name" value="GMC_oxred_C"/>
    <property type="match status" value="1"/>
</dbReference>
<evidence type="ECO:0000256" key="6">
    <source>
        <dbReference type="RuleBase" id="RU003968"/>
    </source>
</evidence>
<feature type="domain" description="Glucose-methanol-choline oxidoreductase N-terminal" evidence="7">
    <location>
        <begin position="136"/>
        <end position="159"/>
    </location>
</feature>